<dbReference type="RefSeq" id="XP_024388690.1">
    <property type="nucleotide sequence ID" value="XM_024532922.2"/>
</dbReference>
<dbReference type="Proteomes" id="UP000006727">
    <property type="component" value="Chromosome 11"/>
</dbReference>
<gene>
    <name evidence="4" type="primary">LOC112288595</name>
    <name evidence="3" type="ORF">PHYPA_014634</name>
</gene>
<evidence type="ECO:0000313" key="3">
    <source>
        <dbReference type="EMBL" id="PNR44864.1"/>
    </source>
</evidence>
<dbReference type="PaxDb" id="3218-PP1S389_19V6.1"/>
<reference evidence="3 5" key="1">
    <citation type="journal article" date="2008" name="Science">
        <title>The Physcomitrella genome reveals evolutionary insights into the conquest of land by plants.</title>
        <authorList>
            <person name="Rensing S."/>
            <person name="Lang D."/>
            <person name="Zimmer A."/>
            <person name="Terry A."/>
            <person name="Salamov A."/>
            <person name="Shapiro H."/>
            <person name="Nishiyama T."/>
            <person name="Perroud P.-F."/>
            <person name="Lindquist E."/>
            <person name="Kamisugi Y."/>
            <person name="Tanahashi T."/>
            <person name="Sakakibara K."/>
            <person name="Fujita T."/>
            <person name="Oishi K."/>
            <person name="Shin-I T."/>
            <person name="Kuroki Y."/>
            <person name="Toyoda A."/>
            <person name="Suzuki Y."/>
            <person name="Hashimoto A."/>
            <person name="Yamaguchi K."/>
            <person name="Sugano A."/>
            <person name="Kohara Y."/>
            <person name="Fujiyama A."/>
            <person name="Anterola A."/>
            <person name="Aoki S."/>
            <person name="Ashton N."/>
            <person name="Barbazuk W.B."/>
            <person name="Barker E."/>
            <person name="Bennetzen J."/>
            <person name="Bezanilla M."/>
            <person name="Blankenship R."/>
            <person name="Cho S.H."/>
            <person name="Dutcher S."/>
            <person name="Estelle M."/>
            <person name="Fawcett J.A."/>
            <person name="Gundlach H."/>
            <person name="Hanada K."/>
            <person name="Heyl A."/>
            <person name="Hicks K.A."/>
            <person name="Hugh J."/>
            <person name="Lohr M."/>
            <person name="Mayer K."/>
            <person name="Melkozernov A."/>
            <person name="Murata T."/>
            <person name="Nelson D."/>
            <person name="Pils B."/>
            <person name="Prigge M."/>
            <person name="Reiss B."/>
            <person name="Renner T."/>
            <person name="Rombauts S."/>
            <person name="Rushton P."/>
            <person name="Sanderfoot A."/>
            <person name="Schween G."/>
            <person name="Shiu S.-H."/>
            <person name="Stueber K."/>
            <person name="Theodoulou F.L."/>
            <person name="Tu H."/>
            <person name="Van de Peer Y."/>
            <person name="Verrier P.J."/>
            <person name="Waters E."/>
            <person name="Wood A."/>
            <person name="Yang L."/>
            <person name="Cove D."/>
            <person name="Cuming A."/>
            <person name="Hasebe M."/>
            <person name="Lucas S."/>
            <person name="Mishler D.B."/>
            <person name="Reski R."/>
            <person name="Grigoriev I."/>
            <person name="Quatrano R.S."/>
            <person name="Boore J.L."/>
        </authorList>
    </citation>
    <scope>NUCLEOTIDE SEQUENCE [LARGE SCALE GENOMIC DNA]</scope>
    <source>
        <strain evidence="4 5">cv. Gransden 2004</strain>
    </source>
</reference>
<dbReference type="PANTHER" id="PTHR35287:SF1">
    <property type="entry name" value="SI:ZFOS-911D5.4"/>
    <property type="match status" value="1"/>
</dbReference>
<dbReference type="GeneID" id="112288595"/>
<proteinExistence type="predicted"/>
<reference evidence="3 5" key="2">
    <citation type="journal article" date="2018" name="Plant J.">
        <title>The Physcomitrella patens chromosome-scale assembly reveals moss genome structure and evolution.</title>
        <authorList>
            <person name="Lang D."/>
            <person name="Ullrich K.K."/>
            <person name="Murat F."/>
            <person name="Fuchs J."/>
            <person name="Jenkins J."/>
            <person name="Haas F.B."/>
            <person name="Piednoel M."/>
            <person name="Gundlach H."/>
            <person name="Van Bel M."/>
            <person name="Meyberg R."/>
            <person name="Vives C."/>
            <person name="Morata J."/>
            <person name="Symeonidi A."/>
            <person name="Hiss M."/>
            <person name="Muchero W."/>
            <person name="Kamisugi Y."/>
            <person name="Saleh O."/>
            <person name="Blanc G."/>
            <person name="Decker E.L."/>
            <person name="van Gessel N."/>
            <person name="Grimwood J."/>
            <person name="Hayes R.D."/>
            <person name="Graham S.W."/>
            <person name="Gunter L.E."/>
            <person name="McDaniel S.F."/>
            <person name="Hoernstein S.N.W."/>
            <person name="Larsson A."/>
            <person name="Li F.W."/>
            <person name="Perroud P.F."/>
            <person name="Phillips J."/>
            <person name="Ranjan P."/>
            <person name="Rokshar D.S."/>
            <person name="Rothfels C.J."/>
            <person name="Schneider L."/>
            <person name="Shu S."/>
            <person name="Stevenson D.W."/>
            <person name="Thummler F."/>
            <person name="Tillich M."/>
            <person name="Villarreal Aguilar J.C."/>
            <person name="Widiez T."/>
            <person name="Wong G.K."/>
            <person name="Wymore A."/>
            <person name="Zhang Y."/>
            <person name="Zimmer A.D."/>
            <person name="Quatrano R.S."/>
            <person name="Mayer K.F.X."/>
            <person name="Goodstein D."/>
            <person name="Casacuberta J.M."/>
            <person name="Vandepoele K."/>
            <person name="Reski R."/>
            <person name="Cuming A.C."/>
            <person name="Tuskan G.A."/>
            <person name="Maumus F."/>
            <person name="Salse J."/>
            <person name="Schmutz J."/>
            <person name="Rensing S.A."/>
        </authorList>
    </citation>
    <scope>NUCLEOTIDE SEQUENCE [LARGE SCALE GENOMIC DNA]</scope>
    <source>
        <strain evidence="4 5">cv. Gransden 2004</strain>
    </source>
</reference>
<dbReference type="Pfam" id="PF08378">
    <property type="entry name" value="NERD"/>
    <property type="match status" value="1"/>
</dbReference>
<dbReference type="AlphaFoldDB" id="A0A2K1JTK5"/>
<dbReference type="EnsemblPlants" id="Pp3c11_5580V3.2">
    <property type="protein sequence ID" value="Pp3c11_5580V3.2"/>
    <property type="gene ID" value="Pp3c11_5580"/>
</dbReference>
<organism evidence="3">
    <name type="scientific">Physcomitrium patens</name>
    <name type="common">Spreading-leaved earth moss</name>
    <name type="synonym">Physcomitrella patens</name>
    <dbReference type="NCBI Taxonomy" id="3218"/>
    <lineage>
        <taxon>Eukaryota</taxon>
        <taxon>Viridiplantae</taxon>
        <taxon>Streptophyta</taxon>
        <taxon>Embryophyta</taxon>
        <taxon>Bryophyta</taxon>
        <taxon>Bryophytina</taxon>
        <taxon>Bryopsida</taxon>
        <taxon>Funariidae</taxon>
        <taxon>Funariales</taxon>
        <taxon>Funariaceae</taxon>
        <taxon>Physcomitrium</taxon>
    </lineage>
</organism>
<dbReference type="Gramene" id="Pp3c11_5580V3.2">
    <property type="protein sequence ID" value="Pp3c11_5580V3.2"/>
    <property type="gene ID" value="Pp3c11_5580"/>
</dbReference>
<keyword evidence="5" id="KW-1185">Reference proteome</keyword>
<evidence type="ECO:0000313" key="4">
    <source>
        <dbReference type="EnsemblPlants" id="Pp3c11_5580V3.1"/>
    </source>
</evidence>
<evidence type="ECO:0000259" key="2">
    <source>
        <dbReference type="PROSITE" id="PS50965"/>
    </source>
</evidence>
<dbReference type="EnsemblPlants" id="Pp3c11_5580V3.1">
    <property type="protein sequence ID" value="Pp3c11_5580V3.1"/>
    <property type="gene ID" value="Pp3c11_5580"/>
</dbReference>
<dbReference type="PANTHER" id="PTHR35287">
    <property type="entry name" value="SI:ZFOS-911D5.4"/>
    <property type="match status" value="1"/>
</dbReference>
<evidence type="ECO:0000313" key="5">
    <source>
        <dbReference type="Proteomes" id="UP000006727"/>
    </source>
</evidence>
<dbReference type="PROSITE" id="PS50965">
    <property type="entry name" value="NERD"/>
    <property type="match status" value="1"/>
</dbReference>
<keyword evidence="1" id="KW-1133">Transmembrane helix</keyword>
<dbReference type="OrthoDB" id="1874403at2759"/>
<accession>A0A2K1JTK5</accession>
<keyword evidence="1" id="KW-0812">Transmembrane</keyword>
<reference evidence="4" key="3">
    <citation type="submission" date="2020-12" db="UniProtKB">
        <authorList>
            <consortium name="EnsemblPlants"/>
        </authorList>
    </citation>
    <scope>IDENTIFICATION</scope>
</reference>
<dbReference type="OMA" id="NCRPSYA"/>
<dbReference type="Gramene" id="Pp3c11_5580V3.1">
    <property type="protein sequence ID" value="Pp3c11_5580V3.1"/>
    <property type="gene ID" value="Pp3c11_5580"/>
</dbReference>
<sequence>MSGRCHDRSQHHHRHHGRSRSCSTVVVAVRVGLFSAATAAVLALYRQFRSIVHNFAPAYIRELDNGENSETNRAGRLAELRVAELFQGIPGVEVYQSLRIPDPGHRGRREVDIVLLTKRDLFVLEVKNWSGSIHLNGDGSWVQIRSDGSTVVHSNLMEDLKYRVDLLETYLERRGVALPHGFLQPKVFLLNRQCRPEQAIIMQREVISADQWEHFYNINLVQKDSGWLRNALSSEKVEETLSEQERKQLHYILSTAPTWDRLELEDGKIVVGEFQGFKGRSCDTRILSSVKRSAVSRMDMTHRQGWINQLFGTPKVQILVTLRDYRAVNFNFPNRKSLQDSCMQTTVRSETRLIFQVVGTSKPEFFSVSEVRSLSLSS</sequence>
<dbReference type="InterPro" id="IPR011528">
    <property type="entry name" value="NERD"/>
</dbReference>
<name>A0A2K1JTK5_PHYPA</name>
<keyword evidence="1" id="KW-0472">Membrane</keyword>
<feature type="transmembrane region" description="Helical" evidence="1">
    <location>
        <begin position="21"/>
        <end position="45"/>
    </location>
</feature>
<protein>
    <recommendedName>
        <fullName evidence="2">NERD domain-containing protein</fullName>
    </recommendedName>
</protein>
<evidence type="ECO:0000256" key="1">
    <source>
        <dbReference type="SAM" id="Phobius"/>
    </source>
</evidence>
<feature type="domain" description="NERD" evidence="2">
    <location>
        <begin position="74"/>
        <end position="190"/>
    </location>
</feature>
<dbReference type="EMBL" id="ABEU02000011">
    <property type="protein sequence ID" value="PNR44864.1"/>
    <property type="molecule type" value="Genomic_DNA"/>
</dbReference>